<comment type="caution">
    <text evidence="2">The sequence shown here is derived from an EMBL/GenBank/DDBJ whole genome shotgun (WGS) entry which is preliminary data.</text>
</comment>
<feature type="transmembrane region" description="Helical" evidence="1">
    <location>
        <begin position="171"/>
        <end position="189"/>
    </location>
</feature>
<dbReference type="EMBL" id="LYUB02000005">
    <property type="protein sequence ID" value="OVF09355.1"/>
    <property type="molecule type" value="Genomic_DNA"/>
</dbReference>
<feature type="transmembrane region" description="Helical" evidence="1">
    <location>
        <begin position="251"/>
        <end position="275"/>
    </location>
</feature>
<keyword evidence="1" id="KW-1133">Transmembrane helix</keyword>
<evidence type="ECO:0000313" key="3">
    <source>
        <dbReference type="Proteomes" id="UP000195602"/>
    </source>
</evidence>
<proteinExistence type="predicted"/>
<reference evidence="2 3" key="1">
    <citation type="submission" date="2017-04" db="EMBL/GenBank/DDBJ databases">
        <title>Draft genome of the yeast Clavispora lusitaniae type strain CBS 6936.</title>
        <authorList>
            <person name="Durrens P."/>
            <person name="Klopp C."/>
            <person name="Biteau N."/>
            <person name="Fitton-Ouhabi V."/>
            <person name="Dementhon K."/>
            <person name="Accoceberry I."/>
            <person name="Sherman D.J."/>
            <person name="Noel T."/>
        </authorList>
    </citation>
    <scope>NUCLEOTIDE SEQUENCE [LARGE SCALE GENOMIC DNA]</scope>
    <source>
        <strain evidence="2 3">CBS 6936</strain>
    </source>
</reference>
<feature type="transmembrane region" description="Helical" evidence="1">
    <location>
        <begin position="343"/>
        <end position="368"/>
    </location>
</feature>
<feature type="transmembrane region" description="Helical" evidence="1">
    <location>
        <begin position="48"/>
        <end position="65"/>
    </location>
</feature>
<feature type="transmembrane region" description="Helical" evidence="1">
    <location>
        <begin position="95"/>
        <end position="114"/>
    </location>
</feature>
<dbReference type="Proteomes" id="UP000195602">
    <property type="component" value="Unassembled WGS sequence"/>
</dbReference>
<feature type="transmembrane region" description="Helical" evidence="1">
    <location>
        <begin position="6"/>
        <end position="28"/>
    </location>
</feature>
<evidence type="ECO:0000256" key="1">
    <source>
        <dbReference type="SAM" id="Phobius"/>
    </source>
</evidence>
<dbReference type="KEGG" id="clus:A9F13_05g01518"/>
<accession>A0AA91Q171</accession>
<name>A0AA91Q171_CLALS</name>
<dbReference type="AlphaFoldDB" id="A0AA91Q171"/>
<sequence length="370" mass="41142">MSVSQPNWVLPVVLESVTALCFLFVALYPPAAKITPDSHATNTPLTRVLLVAFALLCPLTSWALLPSESLTANMEKWSLKNPADNSLPSGLFSSYAFYNAGACTVVGACVFVAYMRLSERYYQCAQSKGEWHLQQNKDKEQRVSFALDMEGTAPTLQAEQAGFPRETRRRAGVFAAIFAACVLLLPMHMQYTFAYTIVDGAWLRITSDHVWASAALFFAAEMARRLWFGFTHFPAGFCKGLFAAGQFTLCYGSMVCVSAVAFLAFAGDVMMTYTYKLFRLYQMHMTQPLLQAADVSIPHANAMSSGFANYLVDTTYASLDPDASPDMVLAVLRFSVMYYRARFINCIQILYFACLVFAPMTMVLLVSIRR</sequence>
<keyword evidence="1" id="KW-0472">Membrane</keyword>
<organism evidence="2 3">
    <name type="scientific">Clavispora lusitaniae</name>
    <name type="common">Candida lusitaniae</name>
    <dbReference type="NCBI Taxonomy" id="36911"/>
    <lineage>
        <taxon>Eukaryota</taxon>
        <taxon>Fungi</taxon>
        <taxon>Dikarya</taxon>
        <taxon>Ascomycota</taxon>
        <taxon>Saccharomycotina</taxon>
        <taxon>Pichiomycetes</taxon>
        <taxon>Metschnikowiaceae</taxon>
        <taxon>Clavispora</taxon>
    </lineage>
</organism>
<gene>
    <name evidence="2" type="ORF">A9F13_05g01518</name>
</gene>
<protein>
    <submittedName>
        <fullName evidence="2">Uncharacterized protein</fullName>
    </submittedName>
</protein>
<keyword evidence="1" id="KW-0812">Transmembrane</keyword>
<evidence type="ECO:0000313" key="2">
    <source>
        <dbReference type="EMBL" id="OVF09355.1"/>
    </source>
</evidence>